<dbReference type="AlphaFoldDB" id="A0A8J8MEE4"/>
<dbReference type="KEGG" id="vgu:HYG85_20195"/>
<protein>
    <submittedName>
        <fullName evidence="1">SIR2 family protein</fullName>
    </submittedName>
</protein>
<name>A0A8J8MEE4_9FIRM</name>
<sequence>MYYLLIVYNKTNYDQFLEMIFPEYTPVIGQKILTSEFITVGEIFKIHGCISLPESLVFTSDDYELFNSKKKYLSAIIHFFFGTSTCFYWI</sequence>
<dbReference type="Pfam" id="PF13289">
    <property type="entry name" value="SIR2_2"/>
    <property type="match status" value="1"/>
</dbReference>
<dbReference type="Proteomes" id="UP000677305">
    <property type="component" value="Chromosome"/>
</dbReference>
<dbReference type="EMBL" id="CP058561">
    <property type="protein sequence ID" value="QUH31115.1"/>
    <property type="molecule type" value="Genomic_DNA"/>
</dbReference>
<evidence type="ECO:0000313" key="1">
    <source>
        <dbReference type="EMBL" id="QUH31115.1"/>
    </source>
</evidence>
<evidence type="ECO:0000313" key="2">
    <source>
        <dbReference type="Proteomes" id="UP000677305"/>
    </source>
</evidence>
<accession>A0A8J8MEE4</accession>
<organism evidence="1 2">
    <name type="scientific">Vallitalea guaymasensis</name>
    <dbReference type="NCBI Taxonomy" id="1185412"/>
    <lineage>
        <taxon>Bacteria</taxon>
        <taxon>Bacillati</taxon>
        <taxon>Bacillota</taxon>
        <taxon>Clostridia</taxon>
        <taxon>Lachnospirales</taxon>
        <taxon>Vallitaleaceae</taxon>
        <taxon>Vallitalea</taxon>
    </lineage>
</organism>
<gene>
    <name evidence="1" type="ORF">HYG85_20195</name>
</gene>
<proteinExistence type="predicted"/>
<reference evidence="1 2" key="1">
    <citation type="submission" date="2020-07" db="EMBL/GenBank/DDBJ databases">
        <title>Vallitalea guaymasensis genome.</title>
        <authorList>
            <person name="Postec A."/>
        </authorList>
    </citation>
    <scope>NUCLEOTIDE SEQUENCE [LARGE SCALE GENOMIC DNA]</scope>
    <source>
        <strain evidence="1 2">Ra1766G1</strain>
    </source>
</reference>
<keyword evidence="2" id="KW-1185">Reference proteome</keyword>